<comment type="catalytic activity">
    <reaction evidence="12">
        <text>a hydroperoxide + [thioredoxin]-dithiol = an alcohol + [thioredoxin]-disulfide + H2O</text>
        <dbReference type="Rhea" id="RHEA:62620"/>
        <dbReference type="Rhea" id="RHEA-COMP:10698"/>
        <dbReference type="Rhea" id="RHEA-COMP:10700"/>
        <dbReference type="ChEBI" id="CHEBI:15377"/>
        <dbReference type="ChEBI" id="CHEBI:29950"/>
        <dbReference type="ChEBI" id="CHEBI:30879"/>
        <dbReference type="ChEBI" id="CHEBI:35924"/>
        <dbReference type="ChEBI" id="CHEBI:50058"/>
        <dbReference type="EC" id="1.11.1.24"/>
    </reaction>
</comment>
<reference evidence="14 15" key="1">
    <citation type="journal article" date="2013" name="Genome Announc.">
        <title>Complete Genome Sequence of a Chinese Strain of 'Candidatus Liberibacter asiaticus'.</title>
        <authorList>
            <person name="Lin H."/>
            <person name="Han C.S."/>
            <person name="Liu B."/>
            <person name="Lou B."/>
            <person name="Bai X."/>
            <person name="Deng C."/>
            <person name="Civerolo E.L."/>
            <person name="Gupta G."/>
        </authorList>
    </citation>
    <scope>NUCLEOTIDE SEQUENCE [LARGE SCALE GENOMIC DNA]</scope>
    <source>
        <strain evidence="15">gxpsy</strain>
    </source>
</reference>
<evidence type="ECO:0000256" key="10">
    <source>
        <dbReference type="ARBA" id="ARBA00038489"/>
    </source>
</evidence>
<dbReference type="Gene3D" id="3.40.30.10">
    <property type="entry name" value="Glutaredoxin"/>
    <property type="match status" value="1"/>
</dbReference>
<evidence type="ECO:0000256" key="11">
    <source>
        <dbReference type="ARBA" id="ARBA00042639"/>
    </source>
</evidence>
<dbReference type="Pfam" id="PF00578">
    <property type="entry name" value="AhpC-TSA"/>
    <property type="match status" value="1"/>
</dbReference>
<dbReference type="InterPro" id="IPR000866">
    <property type="entry name" value="AhpC/TSA"/>
</dbReference>
<dbReference type="SUPFAM" id="SSF52833">
    <property type="entry name" value="Thioredoxin-like"/>
    <property type="match status" value="1"/>
</dbReference>
<evidence type="ECO:0000256" key="3">
    <source>
        <dbReference type="ARBA" id="ARBA00013017"/>
    </source>
</evidence>
<evidence type="ECO:0000256" key="8">
    <source>
        <dbReference type="ARBA" id="ARBA00023284"/>
    </source>
</evidence>
<gene>
    <name evidence="14" type="ORF">WSI_00390</name>
</gene>
<comment type="function">
    <text evidence="1">Thiol-specific peroxidase that catalyzes the reduction of hydrogen peroxide and organic hydroperoxides to water and alcohols, respectively. Plays a role in cell protection against oxidative stress by detoxifying peroxides and as sensor of hydrogen peroxide-mediated signaling events.</text>
</comment>
<dbReference type="PROSITE" id="PS51352">
    <property type="entry name" value="THIOREDOXIN_2"/>
    <property type="match status" value="1"/>
</dbReference>
<evidence type="ECO:0000256" key="2">
    <source>
        <dbReference type="ARBA" id="ARBA00011245"/>
    </source>
</evidence>
<comment type="similarity">
    <text evidence="10">Belongs to the peroxiredoxin family. BCP/PrxQ subfamily.</text>
</comment>
<evidence type="ECO:0000256" key="4">
    <source>
        <dbReference type="ARBA" id="ARBA00022559"/>
    </source>
</evidence>
<sequence length="157" mass="17506">MTSLSVGDKAPHFVLPSNDEQEISLLALGGSKIVLYFYPKDDTSGCTAEAINFSSLKADFDEESTILIGISPDSIASHKKFHQKHNLSITLLADESKEVLKSYDVWKEKSMFGKKYMGVVRTTFLIDEKGIIAQIWKPVTLKNHAQSVLKMVKSLKQ</sequence>
<keyword evidence="7" id="KW-1015">Disulfide bond</keyword>
<dbReference type="PANTHER" id="PTHR42801:SF4">
    <property type="entry name" value="AHPC_TSA FAMILY PROTEIN"/>
    <property type="match status" value="1"/>
</dbReference>
<comment type="subunit">
    <text evidence="2">Monomer.</text>
</comment>
<dbReference type="InterPro" id="IPR024706">
    <property type="entry name" value="Peroxiredoxin_AhpC-typ"/>
</dbReference>
<accession>A0ABM5NEE6</accession>
<organism evidence="14 15">
    <name type="scientific">Candidatus Liberibacter asiaticus str. gxpsy</name>
    <dbReference type="NCBI Taxonomy" id="1174529"/>
    <lineage>
        <taxon>Bacteria</taxon>
        <taxon>Pseudomonadati</taxon>
        <taxon>Pseudomonadota</taxon>
        <taxon>Alphaproteobacteria</taxon>
        <taxon>Hyphomicrobiales</taxon>
        <taxon>Rhizobiaceae</taxon>
        <taxon>Liberibacter</taxon>
    </lineage>
</organism>
<dbReference type="GeneID" id="93076453"/>
<dbReference type="Proteomes" id="UP000011820">
    <property type="component" value="Chromosome"/>
</dbReference>
<keyword evidence="4" id="KW-0575">Peroxidase</keyword>
<dbReference type="InterPro" id="IPR013766">
    <property type="entry name" value="Thioredoxin_domain"/>
</dbReference>
<dbReference type="PIRSF" id="PIRSF000239">
    <property type="entry name" value="AHPC"/>
    <property type="match status" value="1"/>
</dbReference>
<evidence type="ECO:0000256" key="9">
    <source>
        <dbReference type="ARBA" id="ARBA00032824"/>
    </source>
</evidence>
<evidence type="ECO:0000256" key="7">
    <source>
        <dbReference type="ARBA" id="ARBA00023157"/>
    </source>
</evidence>
<protein>
    <recommendedName>
        <fullName evidence="3">thioredoxin-dependent peroxiredoxin</fullName>
        <ecNumber evidence="3">1.11.1.24</ecNumber>
    </recommendedName>
    <alternativeName>
        <fullName evidence="9">Thioredoxin peroxidase</fullName>
    </alternativeName>
    <alternativeName>
        <fullName evidence="11">Thioredoxin-dependent peroxiredoxin Bcp</fullName>
    </alternativeName>
</protein>
<dbReference type="EMBL" id="CP004005">
    <property type="protein sequence ID" value="AGH16453.1"/>
    <property type="molecule type" value="Genomic_DNA"/>
</dbReference>
<keyword evidence="15" id="KW-1185">Reference proteome</keyword>
<evidence type="ECO:0000256" key="1">
    <source>
        <dbReference type="ARBA" id="ARBA00003330"/>
    </source>
</evidence>
<dbReference type="InterPro" id="IPR050924">
    <property type="entry name" value="Peroxiredoxin_BCP/PrxQ"/>
</dbReference>
<keyword evidence="5" id="KW-0049">Antioxidant</keyword>
<dbReference type="EC" id="1.11.1.24" evidence="3"/>
<evidence type="ECO:0000256" key="6">
    <source>
        <dbReference type="ARBA" id="ARBA00023002"/>
    </source>
</evidence>
<dbReference type="NCBIfam" id="NF006960">
    <property type="entry name" value="PRK09437.1"/>
    <property type="match status" value="1"/>
</dbReference>
<proteinExistence type="inferred from homology"/>
<name>A0ABM5NEE6_LIBAS</name>
<dbReference type="CDD" id="cd03017">
    <property type="entry name" value="PRX_BCP"/>
    <property type="match status" value="1"/>
</dbReference>
<evidence type="ECO:0000259" key="13">
    <source>
        <dbReference type="PROSITE" id="PS51352"/>
    </source>
</evidence>
<dbReference type="RefSeq" id="WP_012778432.1">
    <property type="nucleotide sequence ID" value="NC_020549.1"/>
</dbReference>
<feature type="domain" description="Thioredoxin" evidence="13">
    <location>
        <begin position="4"/>
        <end position="157"/>
    </location>
</feature>
<keyword evidence="8" id="KW-0676">Redox-active center</keyword>
<evidence type="ECO:0000313" key="14">
    <source>
        <dbReference type="EMBL" id="AGH16453.1"/>
    </source>
</evidence>
<dbReference type="PANTHER" id="PTHR42801">
    <property type="entry name" value="THIOREDOXIN-DEPENDENT PEROXIDE REDUCTASE"/>
    <property type="match status" value="1"/>
</dbReference>
<dbReference type="InterPro" id="IPR036249">
    <property type="entry name" value="Thioredoxin-like_sf"/>
</dbReference>
<keyword evidence="6" id="KW-0560">Oxidoreductase</keyword>
<evidence type="ECO:0000256" key="5">
    <source>
        <dbReference type="ARBA" id="ARBA00022862"/>
    </source>
</evidence>
<evidence type="ECO:0000313" key="15">
    <source>
        <dbReference type="Proteomes" id="UP000011820"/>
    </source>
</evidence>
<evidence type="ECO:0000256" key="12">
    <source>
        <dbReference type="ARBA" id="ARBA00049091"/>
    </source>
</evidence>